<evidence type="ECO:0000256" key="4">
    <source>
        <dbReference type="SAM" id="SignalP"/>
    </source>
</evidence>
<gene>
    <name evidence="6" type="ORF">VM1G_07112</name>
</gene>
<dbReference type="AlphaFoldDB" id="A0A194W4Q8"/>
<dbReference type="EMBL" id="CM003104">
    <property type="protein sequence ID" value="KUI71511.1"/>
    <property type="molecule type" value="Genomic_DNA"/>
</dbReference>
<evidence type="ECO:0000256" key="3">
    <source>
        <dbReference type="SAM" id="MobiDB-lite"/>
    </source>
</evidence>
<evidence type="ECO:0000256" key="1">
    <source>
        <dbReference type="ARBA" id="ARBA00022723"/>
    </source>
</evidence>
<evidence type="ECO:0000313" key="7">
    <source>
        <dbReference type="Proteomes" id="UP000078559"/>
    </source>
</evidence>
<keyword evidence="4" id="KW-0732">Signal</keyword>
<dbReference type="GO" id="GO:0046872">
    <property type="term" value="F:metal ion binding"/>
    <property type="evidence" value="ECO:0007669"/>
    <property type="project" value="UniProtKB-KW"/>
</dbReference>
<proteinExistence type="predicted"/>
<dbReference type="InterPro" id="IPR008922">
    <property type="entry name" value="Di-copper_centre_dom_sf"/>
</dbReference>
<dbReference type="InterPro" id="IPR002227">
    <property type="entry name" value="Tyrosinase_Cu-bd"/>
</dbReference>
<protein>
    <submittedName>
        <fullName evidence="6">Tyrosinase</fullName>
    </submittedName>
</protein>
<dbReference type="PRINTS" id="PR00092">
    <property type="entry name" value="TYROSINASE"/>
</dbReference>
<dbReference type="InterPro" id="IPR050316">
    <property type="entry name" value="Tyrosinase/Hemocyanin"/>
</dbReference>
<keyword evidence="1" id="KW-0479">Metal-binding</keyword>
<feature type="domain" description="Tyrosinase copper-binding" evidence="5">
    <location>
        <begin position="268"/>
        <end position="279"/>
    </location>
</feature>
<dbReference type="Pfam" id="PF00264">
    <property type="entry name" value="Tyrosinase"/>
    <property type="match status" value="1"/>
</dbReference>
<dbReference type="OrthoDB" id="429813at2759"/>
<feature type="signal peptide" evidence="4">
    <location>
        <begin position="1"/>
        <end position="18"/>
    </location>
</feature>
<feature type="chain" id="PRO_5008267161" evidence="4">
    <location>
        <begin position="19"/>
        <end position="346"/>
    </location>
</feature>
<evidence type="ECO:0000259" key="5">
    <source>
        <dbReference type="PROSITE" id="PS00498"/>
    </source>
</evidence>
<dbReference type="Proteomes" id="UP000078559">
    <property type="component" value="Chromosome 7"/>
</dbReference>
<keyword evidence="2" id="KW-0560">Oxidoreductase</keyword>
<accession>A0A194W4Q8</accession>
<name>A0A194W4Q8_CYTMA</name>
<sequence>MKLLAIFTHAMLAAAITARPDNKPGHRSPSGECTEETAVQRKEYGSLTDQEKLSYIHGIQCLMRLPSHYPADVVPAATNRWLDFTATHVNLTLSIHYSGLLLPWHRHFLYLLEDALKTDCGYPQYLGIPYWNYPLYPSLADSPIFDGSHTSLGSNGSATDLCIEKGPFSNTTITFGPFPPVSINITQPPDWTQPKPHCMQRNLNDQSLQEFNNQSNVDALLAAPDMVTVERWLNSKSLLFGFTARGIHGGGHFSIGGTNSDFFASAQDPSFYLHHCMLDRLWAMWQDDHPDLRYSYNGTSTFLNPPGVTPEVDNSTVMTFGRVGDPITVGETADVMSGAPYCYIYL</sequence>
<dbReference type="SMR" id="A0A194W4Q8"/>
<dbReference type="PANTHER" id="PTHR11474">
    <property type="entry name" value="TYROSINASE FAMILY MEMBER"/>
    <property type="match status" value="1"/>
</dbReference>
<evidence type="ECO:0000313" key="6">
    <source>
        <dbReference type="EMBL" id="KUI71511.1"/>
    </source>
</evidence>
<keyword evidence="7" id="KW-1185">Reference proteome</keyword>
<dbReference type="PROSITE" id="PS00498">
    <property type="entry name" value="TYROSINASE_2"/>
    <property type="match status" value="1"/>
</dbReference>
<reference evidence="6" key="1">
    <citation type="submission" date="2014-12" db="EMBL/GenBank/DDBJ databases">
        <title>Genome Sequence of Valsa Canker Pathogens Uncovers a Specific Adaption of Colonization on Woody Bark.</title>
        <authorList>
            <person name="Yin Z."/>
            <person name="Liu H."/>
            <person name="Gao X."/>
            <person name="Li Z."/>
            <person name="Song N."/>
            <person name="Ke X."/>
            <person name="Dai Q."/>
            <person name="Wu Y."/>
            <person name="Sun Y."/>
            <person name="Xu J.-R."/>
            <person name="Kang Z.K."/>
            <person name="Wang L."/>
            <person name="Huang L."/>
        </authorList>
    </citation>
    <scope>NUCLEOTIDE SEQUENCE [LARGE SCALE GENOMIC DNA]</scope>
    <source>
        <strain evidence="6">03-8</strain>
    </source>
</reference>
<dbReference type="SUPFAM" id="SSF48056">
    <property type="entry name" value="Di-copper centre-containing domain"/>
    <property type="match status" value="1"/>
</dbReference>
<organism evidence="6 7">
    <name type="scientific">Cytospora mali</name>
    <name type="common">Apple Valsa canker fungus</name>
    <name type="synonym">Valsa mali</name>
    <dbReference type="NCBI Taxonomy" id="578113"/>
    <lineage>
        <taxon>Eukaryota</taxon>
        <taxon>Fungi</taxon>
        <taxon>Dikarya</taxon>
        <taxon>Ascomycota</taxon>
        <taxon>Pezizomycotina</taxon>
        <taxon>Sordariomycetes</taxon>
        <taxon>Sordariomycetidae</taxon>
        <taxon>Diaporthales</taxon>
        <taxon>Cytosporaceae</taxon>
        <taxon>Cytospora</taxon>
    </lineage>
</organism>
<feature type="region of interest" description="Disordered" evidence="3">
    <location>
        <begin position="18"/>
        <end position="37"/>
    </location>
</feature>
<evidence type="ECO:0000256" key="2">
    <source>
        <dbReference type="ARBA" id="ARBA00023002"/>
    </source>
</evidence>
<dbReference type="PANTHER" id="PTHR11474:SF125">
    <property type="entry name" value="N-ACETYL-6-HYDROXYTRYPTOPHAN OXIDASE IVOB-RELATED"/>
    <property type="match status" value="1"/>
</dbReference>
<dbReference type="GO" id="GO:0016491">
    <property type="term" value="F:oxidoreductase activity"/>
    <property type="evidence" value="ECO:0007669"/>
    <property type="project" value="UniProtKB-KW"/>
</dbReference>
<dbReference type="Gene3D" id="1.10.1280.10">
    <property type="entry name" value="Di-copper center containing domain from catechol oxidase"/>
    <property type="match status" value="1"/>
</dbReference>